<dbReference type="PANTHER" id="PTHR11439:SF509">
    <property type="entry name" value="RNA-DIRECTED DNA POLYMERASE"/>
    <property type="match status" value="1"/>
</dbReference>
<dbReference type="InterPro" id="IPR057670">
    <property type="entry name" value="SH3_retrovirus"/>
</dbReference>
<feature type="region of interest" description="Disordered" evidence="1">
    <location>
        <begin position="291"/>
        <end position="310"/>
    </location>
</feature>
<feature type="domain" description="Retroviral polymerase SH3-like" evidence="3">
    <location>
        <begin position="234"/>
        <end position="282"/>
    </location>
</feature>
<dbReference type="Pfam" id="PF25597">
    <property type="entry name" value="SH3_retrovirus"/>
    <property type="match status" value="1"/>
</dbReference>
<evidence type="ECO:0000313" key="4">
    <source>
        <dbReference type="EMBL" id="GEU65888.1"/>
    </source>
</evidence>
<dbReference type="Pfam" id="PF22936">
    <property type="entry name" value="Pol_BBD"/>
    <property type="match status" value="1"/>
</dbReference>
<dbReference type="InterPro" id="IPR054722">
    <property type="entry name" value="PolX-like_BBD"/>
</dbReference>
<protein>
    <submittedName>
        <fullName evidence="4">Retrovirus-related Pol polyprotein from transposon TNT 1-94</fullName>
    </submittedName>
</protein>
<feature type="domain" description="Retrovirus-related Pol polyprotein from transposon TNT 1-94-like beta-barrel" evidence="2">
    <location>
        <begin position="92"/>
        <end position="165"/>
    </location>
</feature>
<evidence type="ECO:0000259" key="2">
    <source>
        <dbReference type="Pfam" id="PF22936"/>
    </source>
</evidence>
<proteinExistence type="predicted"/>
<feature type="compositionally biased region" description="Polar residues" evidence="1">
    <location>
        <begin position="300"/>
        <end position="310"/>
    </location>
</feature>
<gene>
    <name evidence="4" type="ORF">Tci_037866</name>
</gene>
<dbReference type="AlphaFoldDB" id="A0A6L2LW58"/>
<accession>A0A6L2LW58</accession>
<dbReference type="EMBL" id="BKCJ010005285">
    <property type="protein sequence ID" value="GEU65888.1"/>
    <property type="molecule type" value="Genomic_DNA"/>
</dbReference>
<evidence type="ECO:0000256" key="1">
    <source>
        <dbReference type="SAM" id="MobiDB-lite"/>
    </source>
</evidence>
<organism evidence="4">
    <name type="scientific">Tanacetum cinerariifolium</name>
    <name type="common">Dalmatian daisy</name>
    <name type="synonym">Chrysanthemum cinerariifolium</name>
    <dbReference type="NCBI Taxonomy" id="118510"/>
    <lineage>
        <taxon>Eukaryota</taxon>
        <taxon>Viridiplantae</taxon>
        <taxon>Streptophyta</taxon>
        <taxon>Embryophyta</taxon>
        <taxon>Tracheophyta</taxon>
        <taxon>Spermatophyta</taxon>
        <taxon>Magnoliopsida</taxon>
        <taxon>eudicotyledons</taxon>
        <taxon>Gunneridae</taxon>
        <taxon>Pentapetalae</taxon>
        <taxon>asterids</taxon>
        <taxon>campanulids</taxon>
        <taxon>Asterales</taxon>
        <taxon>Asteraceae</taxon>
        <taxon>Asteroideae</taxon>
        <taxon>Anthemideae</taxon>
        <taxon>Anthemidinae</taxon>
        <taxon>Tanacetum</taxon>
    </lineage>
</organism>
<dbReference type="CDD" id="cd09272">
    <property type="entry name" value="RNase_HI_RT_Ty1"/>
    <property type="match status" value="1"/>
</dbReference>
<evidence type="ECO:0000259" key="3">
    <source>
        <dbReference type="Pfam" id="PF25597"/>
    </source>
</evidence>
<dbReference type="PANTHER" id="PTHR11439">
    <property type="entry name" value="GAG-POL-RELATED RETROTRANSPOSON"/>
    <property type="match status" value="1"/>
</dbReference>
<comment type="caution">
    <text evidence="4">The sequence shown here is derived from an EMBL/GenBank/DDBJ whole genome shotgun (WGS) entry which is preliminary data.</text>
</comment>
<name>A0A6L2LW58_TANCI</name>
<reference evidence="4" key="1">
    <citation type="journal article" date="2019" name="Sci. Rep.">
        <title>Draft genome of Tanacetum cinerariifolium, the natural source of mosquito coil.</title>
        <authorList>
            <person name="Yamashiro T."/>
            <person name="Shiraishi A."/>
            <person name="Satake H."/>
            <person name="Nakayama K."/>
        </authorList>
    </citation>
    <scope>NUCLEOTIDE SEQUENCE</scope>
</reference>
<sequence length="556" mass="63386">MKCVTMDSTKSKALIPGMYAIDVETIPPHCRNNREVHLDYLKHLKENLATLHEIVKEARVERPLDRSLSSACLYTKHSQELLEYVVVQIILWYLDSGCSKHMTGDRSWLKYFMKKFIRTVRFGNDHFGAIMGYGDYVIGDSIISRVYYVEGLGHSLFSVRQFCDSNLEVAFEKHLCYVRDTDGVDLIKGSREAVATACYTQNRSLIHTRHNKIPYELVHDKKPDLTFLQVFGALCYLTNDSEDLRKLQPITIIRIFIGYAPSKKGYRKYNKRNRRIMDTIYVPIISADTSSSTTIDQDAPSPSHSPSSFDLQPSISHQGVASGSTIIENNPFAHADNDPFVNVFASKPSYEASSFGDASWWPKRYGQEDGIDFEESFALVACIEAIRIFIANAASKNMTVYQKDVKTGILKWRLERRSLRSSPVGLWYSKDTAMALTAYADADHAGCQDTRRSTSGSGQFLGDKLVSWSSKKQKSTSISTTDAEYIAIAIALYCNNVQYSRSKHIDIRHHFIREQVKNSVVELYFMTTDYQLVDVFTKALPRERFEFLLDYVFENP</sequence>